<dbReference type="Pfam" id="PF12796">
    <property type="entry name" value="Ank_2"/>
    <property type="match status" value="2"/>
</dbReference>
<dbReference type="SUPFAM" id="SSF48403">
    <property type="entry name" value="Ankyrin repeat"/>
    <property type="match status" value="1"/>
</dbReference>
<dbReference type="PANTHER" id="PTHR24148:SF73">
    <property type="entry name" value="HET DOMAIN PROTEIN (AFU_ORTHOLOGUE AFUA_8G01020)"/>
    <property type="match status" value="1"/>
</dbReference>
<dbReference type="PANTHER" id="PTHR24148">
    <property type="entry name" value="ANKYRIN REPEAT DOMAIN-CONTAINING PROTEIN 39 HOMOLOG-RELATED"/>
    <property type="match status" value="1"/>
</dbReference>
<keyword evidence="1" id="KW-0040">ANK repeat</keyword>
<sequence>MATRSCNPTTSSLSYAAQYGDETVIRLLLREGARIDHFDDDQRTPLSYAAEKGHEGIIKLLLENGAKPDSKDIRRRTPLIYAAEKGHETIVKLLLKKGAEPDSTDIDLRTPLSYAAEEGCECAIRLLRAHDAESDSMATRPRYATDPDPLVTEKRYRLDRLINGRRTALSYVAEEGHEAVIKLLIAHGADPNLKDVLGQTPLSYATQKAHEAMIARLPHFKYMALSSPTKFRLLRLSPGSEGPLECFIEDYELSSKLCPYYRALSYTWGASSRKSWILLNGASFPVTQNLYEAMQQLRKLGYHSSLWWIDLICINQSDKSERCQQVSMMRNIFGMAKEVVVWLGRDTPLGHNISHTITVPYWSRVWVIQEIMVAKEILLMSESGTTVWDQFVAHLDIFLEKEPDPDDIDLQRAAPYLASNCNRLVELWKKKAMQKLSLSTLVCFAGDSLATNPRDKIYGLLGLVNHGSGGDIVPDYGRSPCSVYCMAIKKMQDDTHQDLSLLHKQLNNLNHNPFDAGDGDSRNCEGIECGIWDFCKLFAFRTRARQW</sequence>
<evidence type="ECO:0000313" key="4">
    <source>
        <dbReference type="Proteomes" id="UP000325945"/>
    </source>
</evidence>
<keyword evidence="4" id="KW-1185">Reference proteome</keyword>
<dbReference type="EMBL" id="ML741801">
    <property type="protein sequence ID" value="KAE8326257.1"/>
    <property type="molecule type" value="Genomic_DNA"/>
</dbReference>
<feature type="repeat" description="ANK" evidence="1">
    <location>
        <begin position="41"/>
        <end position="73"/>
    </location>
</feature>
<dbReference type="InterPro" id="IPR010730">
    <property type="entry name" value="HET"/>
</dbReference>
<feature type="repeat" description="ANK" evidence="1">
    <location>
        <begin position="74"/>
        <end position="106"/>
    </location>
</feature>
<protein>
    <submittedName>
        <fullName evidence="3">Ankyrin repeat-containing domain protein</fullName>
    </submittedName>
</protein>
<name>A0A5N6WZ86_9EURO</name>
<feature type="repeat" description="ANK" evidence="1">
    <location>
        <begin position="164"/>
        <end position="196"/>
    </location>
</feature>
<evidence type="ECO:0000313" key="3">
    <source>
        <dbReference type="EMBL" id="KAE8326257.1"/>
    </source>
</evidence>
<dbReference type="PROSITE" id="PS50088">
    <property type="entry name" value="ANK_REPEAT"/>
    <property type="match status" value="4"/>
</dbReference>
<evidence type="ECO:0000259" key="2">
    <source>
        <dbReference type="Pfam" id="PF06985"/>
    </source>
</evidence>
<dbReference type="Pfam" id="PF00023">
    <property type="entry name" value="Ank"/>
    <property type="match status" value="1"/>
</dbReference>
<evidence type="ECO:0000256" key="1">
    <source>
        <dbReference type="PROSITE-ProRule" id="PRU00023"/>
    </source>
</evidence>
<reference evidence="4" key="1">
    <citation type="submission" date="2019-04" db="EMBL/GenBank/DDBJ databases">
        <title>Friends and foes A comparative genomics studyof 23 Aspergillus species from section Flavi.</title>
        <authorList>
            <consortium name="DOE Joint Genome Institute"/>
            <person name="Kjaerbolling I."/>
            <person name="Vesth T."/>
            <person name="Frisvad J.C."/>
            <person name="Nybo J.L."/>
            <person name="Theobald S."/>
            <person name="Kildgaard S."/>
            <person name="Isbrandt T."/>
            <person name="Kuo A."/>
            <person name="Sato A."/>
            <person name="Lyhne E.K."/>
            <person name="Kogle M.E."/>
            <person name="Wiebenga A."/>
            <person name="Kun R.S."/>
            <person name="Lubbers R.J."/>
            <person name="Makela M.R."/>
            <person name="Barry K."/>
            <person name="Chovatia M."/>
            <person name="Clum A."/>
            <person name="Daum C."/>
            <person name="Haridas S."/>
            <person name="He G."/>
            <person name="LaButti K."/>
            <person name="Lipzen A."/>
            <person name="Mondo S."/>
            <person name="Riley R."/>
            <person name="Salamov A."/>
            <person name="Simmons B.A."/>
            <person name="Magnuson J.K."/>
            <person name="Henrissat B."/>
            <person name="Mortensen U.H."/>
            <person name="Larsen T.O."/>
            <person name="Devries R.P."/>
            <person name="Grigoriev I.V."/>
            <person name="Machida M."/>
            <person name="Baker S.E."/>
            <person name="Andersen M.R."/>
        </authorList>
    </citation>
    <scope>NUCLEOTIDE SEQUENCE [LARGE SCALE GENOMIC DNA]</scope>
    <source>
        <strain evidence="4">CBS 130017</strain>
    </source>
</reference>
<dbReference type="Gene3D" id="1.25.40.20">
    <property type="entry name" value="Ankyrin repeat-containing domain"/>
    <property type="match status" value="2"/>
</dbReference>
<dbReference type="Proteomes" id="UP000325945">
    <property type="component" value="Unassembled WGS sequence"/>
</dbReference>
<dbReference type="PROSITE" id="PS50297">
    <property type="entry name" value="ANK_REP_REGION"/>
    <property type="match status" value="4"/>
</dbReference>
<gene>
    <name evidence="3" type="ORF">BDV39DRAFT_206149</name>
</gene>
<dbReference type="InterPro" id="IPR002110">
    <property type="entry name" value="Ankyrin_rpt"/>
</dbReference>
<dbReference type="PRINTS" id="PR01415">
    <property type="entry name" value="ANKYRIN"/>
</dbReference>
<dbReference type="InterPro" id="IPR052895">
    <property type="entry name" value="HetReg/Transcr_Mod"/>
</dbReference>
<dbReference type="InterPro" id="IPR036770">
    <property type="entry name" value="Ankyrin_rpt-contain_sf"/>
</dbReference>
<feature type="repeat" description="ANK" evidence="1">
    <location>
        <begin position="8"/>
        <end position="40"/>
    </location>
</feature>
<dbReference type="Pfam" id="PF06985">
    <property type="entry name" value="HET"/>
    <property type="match status" value="1"/>
</dbReference>
<dbReference type="AlphaFoldDB" id="A0A5N6WZ86"/>
<feature type="domain" description="Heterokaryon incompatibility" evidence="2">
    <location>
        <begin position="261"/>
        <end position="347"/>
    </location>
</feature>
<organism evidence="3 4">
    <name type="scientific">Aspergillus sergii</name>
    <dbReference type="NCBI Taxonomy" id="1034303"/>
    <lineage>
        <taxon>Eukaryota</taxon>
        <taxon>Fungi</taxon>
        <taxon>Dikarya</taxon>
        <taxon>Ascomycota</taxon>
        <taxon>Pezizomycotina</taxon>
        <taxon>Eurotiomycetes</taxon>
        <taxon>Eurotiomycetidae</taxon>
        <taxon>Eurotiales</taxon>
        <taxon>Aspergillaceae</taxon>
        <taxon>Aspergillus</taxon>
        <taxon>Aspergillus subgen. Circumdati</taxon>
    </lineage>
</organism>
<accession>A0A5N6WZ86</accession>
<dbReference type="SMART" id="SM00248">
    <property type="entry name" value="ANK"/>
    <property type="match status" value="5"/>
</dbReference>
<proteinExistence type="predicted"/>